<reference evidence="1 2" key="1">
    <citation type="submission" date="2022-12" db="EMBL/GenBank/DDBJ databases">
        <title>Microbacterium terricola strain KV-448 chromosome, complete genome.</title>
        <authorList>
            <person name="Oshima T."/>
            <person name="Moriya T."/>
            <person name="Bessho Y."/>
        </authorList>
    </citation>
    <scope>NUCLEOTIDE SEQUENCE [LARGE SCALE GENOMIC DNA]</scope>
    <source>
        <strain evidence="1 2">KV-448</strain>
    </source>
</reference>
<protein>
    <submittedName>
        <fullName evidence="1">Uncharacterized protein</fullName>
    </submittedName>
</protein>
<organism evidence="1 2">
    <name type="scientific">Microbacterium terricola</name>
    <dbReference type="NCBI Taxonomy" id="344163"/>
    <lineage>
        <taxon>Bacteria</taxon>
        <taxon>Bacillati</taxon>
        <taxon>Actinomycetota</taxon>
        <taxon>Actinomycetes</taxon>
        <taxon>Micrococcales</taxon>
        <taxon>Microbacteriaceae</taxon>
        <taxon>Microbacterium</taxon>
    </lineage>
</organism>
<keyword evidence="2" id="KW-1185">Reference proteome</keyword>
<dbReference type="Proteomes" id="UP001317779">
    <property type="component" value="Chromosome"/>
</dbReference>
<sequence>MANKTFHDSELEHVPAVMLGGPIDGKRYRMPVFPGGGIPTAFSTPLQQPHESSPKAVYLREGDTPISGYYVYFFDRIADSYSAPVLHETPERHRI</sequence>
<evidence type="ECO:0000313" key="1">
    <source>
        <dbReference type="EMBL" id="BDV31261.1"/>
    </source>
</evidence>
<dbReference type="EMBL" id="AP027141">
    <property type="protein sequence ID" value="BDV31261.1"/>
    <property type="molecule type" value="Genomic_DNA"/>
</dbReference>
<accession>A0ABM8E0H9</accession>
<name>A0ABM8E0H9_9MICO</name>
<proteinExistence type="predicted"/>
<gene>
    <name evidence="1" type="ORF">Microterr_19210</name>
</gene>
<dbReference type="RefSeq" id="WP_263798151.1">
    <property type="nucleotide sequence ID" value="NZ_AP027141.1"/>
</dbReference>
<evidence type="ECO:0000313" key="2">
    <source>
        <dbReference type="Proteomes" id="UP001317779"/>
    </source>
</evidence>